<reference evidence="5" key="1">
    <citation type="submission" date="2025-08" db="UniProtKB">
        <authorList>
            <consortium name="RefSeq"/>
        </authorList>
    </citation>
    <scope>IDENTIFICATION</scope>
    <source>
        <tissue evidence="5">Muscle</tissue>
    </source>
</reference>
<evidence type="ECO:0000256" key="2">
    <source>
        <dbReference type="SAM" id="Phobius"/>
    </source>
</evidence>
<protein>
    <submittedName>
        <fullName evidence="5">Uncharacterized protein LOC111088818</fullName>
    </submittedName>
</protein>
<keyword evidence="2" id="KW-0472">Membrane</keyword>
<dbReference type="RefSeq" id="XP_022255591.1">
    <property type="nucleotide sequence ID" value="XM_022399883.1"/>
</dbReference>
<keyword evidence="2" id="KW-0812">Transmembrane</keyword>
<dbReference type="Proteomes" id="UP000694941">
    <property type="component" value="Unplaced"/>
</dbReference>
<gene>
    <name evidence="5" type="primary">LOC111088818</name>
</gene>
<name>A0ABM1TI85_LIMPO</name>
<accession>A0ABM1TI85</accession>
<feature type="chain" id="PRO_5045157239" evidence="3">
    <location>
        <begin position="18"/>
        <end position="263"/>
    </location>
</feature>
<evidence type="ECO:0000256" key="3">
    <source>
        <dbReference type="SAM" id="SignalP"/>
    </source>
</evidence>
<feature type="signal peptide" evidence="3">
    <location>
        <begin position="1"/>
        <end position="17"/>
    </location>
</feature>
<dbReference type="GeneID" id="111088818"/>
<evidence type="ECO:0000313" key="5">
    <source>
        <dbReference type="RefSeq" id="XP_022255591.1"/>
    </source>
</evidence>
<feature type="compositionally biased region" description="Polar residues" evidence="1">
    <location>
        <begin position="87"/>
        <end position="112"/>
    </location>
</feature>
<evidence type="ECO:0000313" key="4">
    <source>
        <dbReference type="Proteomes" id="UP000694941"/>
    </source>
</evidence>
<keyword evidence="3" id="KW-0732">Signal</keyword>
<organism evidence="4 5">
    <name type="scientific">Limulus polyphemus</name>
    <name type="common">Atlantic horseshoe crab</name>
    <dbReference type="NCBI Taxonomy" id="6850"/>
    <lineage>
        <taxon>Eukaryota</taxon>
        <taxon>Metazoa</taxon>
        <taxon>Ecdysozoa</taxon>
        <taxon>Arthropoda</taxon>
        <taxon>Chelicerata</taxon>
        <taxon>Merostomata</taxon>
        <taxon>Xiphosura</taxon>
        <taxon>Limulidae</taxon>
        <taxon>Limulus</taxon>
    </lineage>
</organism>
<proteinExistence type="predicted"/>
<sequence>MVAFPSVLLSAWLRCPGWNIWTQGDKTIKMSNDQPTTNVESVRAMTTDDFEYPRRQKWTEQVYIVGKHYNNPLPPVAEEDTCRQVKTETGSRGPSNSSRIFSASGTMNTSNVSEDKCERLRNETGSRGPSTLSRIFHISSMIDNEPLTTTNKFKGLLATEKLKVLPPVSEKLSHVEPKPSAKSRLRKQRSTFDLKNDLALISEVPYEKEANKDEENLFKKLGDSLAFCDCIELNQNNAAKAITVIVLVLTLVLVITVVIQFLK</sequence>
<evidence type="ECO:0000256" key="1">
    <source>
        <dbReference type="SAM" id="MobiDB-lite"/>
    </source>
</evidence>
<feature type="transmembrane region" description="Helical" evidence="2">
    <location>
        <begin position="241"/>
        <end position="262"/>
    </location>
</feature>
<keyword evidence="4" id="KW-1185">Reference proteome</keyword>
<keyword evidence="2" id="KW-1133">Transmembrane helix</keyword>
<feature type="region of interest" description="Disordered" evidence="1">
    <location>
        <begin position="87"/>
        <end position="115"/>
    </location>
</feature>